<sequence length="251" mass="29929">MTQQRKTMCTYMKNMAGYKMEQFKGKSFYEVNEIFDNVYKQVTSFVPMDSVMEKEITKRVGLNLQEESSKRQKTGEGSELTKELKADEISQEDLQQMIMVVPVEEIYVEVLQVKYPIIDWEVYSKDTRKYWKIIRSLVKERFSSTDPTNDKERTLWVELKRLFEPDTDDIMWKLQMYMHDPLTWRLYDTCGVHHVSTDKGHDIFMLVEKDYPLTRGLLTLMLCNKLQVDQYSEMADELLRKIVILANRPRQ</sequence>
<evidence type="ECO:0000313" key="2">
    <source>
        <dbReference type="Proteomes" id="UP001151760"/>
    </source>
</evidence>
<accession>A0ABQ4XU19</accession>
<comment type="caution">
    <text evidence="1">The sequence shown here is derived from an EMBL/GenBank/DDBJ whole genome shotgun (WGS) entry which is preliminary data.</text>
</comment>
<dbReference type="Proteomes" id="UP001151760">
    <property type="component" value="Unassembled WGS sequence"/>
</dbReference>
<name>A0ABQ4XU19_9ASTR</name>
<reference evidence="1" key="2">
    <citation type="submission" date="2022-01" db="EMBL/GenBank/DDBJ databases">
        <authorList>
            <person name="Yamashiro T."/>
            <person name="Shiraishi A."/>
            <person name="Satake H."/>
            <person name="Nakayama K."/>
        </authorList>
    </citation>
    <scope>NUCLEOTIDE SEQUENCE</scope>
</reference>
<protein>
    <submittedName>
        <fullName evidence="1">Uncharacterized protein</fullName>
    </submittedName>
</protein>
<organism evidence="1 2">
    <name type="scientific">Tanacetum coccineum</name>
    <dbReference type="NCBI Taxonomy" id="301880"/>
    <lineage>
        <taxon>Eukaryota</taxon>
        <taxon>Viridiplantae</taxon>
        <taxon>Streptophyta</taxon>
        <taxon>Embryophyta</taxon>
        <taxon>Tracheophyta</taxon>
        <taxon>Spermatophyta</taxon>
        <taxon>Magnoliopsida</taxon>
        <taxon>eudicotyledons</taxon>
        <taxon>Gunneridae</taxon>
        <taxon>Pentapetalae</taxon>
        <taxon>asterids</taxon>
        <taxon>campanulids</taxon>
        <taxon>Asterales</taxon>
        <taxon>Asteraceae</taxon>
        <taxon>Asteroideae</taxon>
        <taxon>Anthemideae</taxon>
        <taxon>Anthemidinae</taxon>
        <taxon>Tanacetum</taxon>
    </lineage>
</organism>
<gene>
    <name evidence="1" type="ORF">Tco_0683469</name>
</gene>
<proteinExistence type="predicted"/>
<evidence type="ECO:0000313" key="1">
    <source>
        <dbReference type="EMBL" id="GJS68904.1"/>
    </source>
</evidence>
<dbReference type="EMBL" id="BQNB010009824">
    <property type="protein sequence ID" value="GJS68904.1"/>
    <property type="molecule type" value="Genomic_DNA"/>
</dbReference>
<reference evidence="1" key="1">
    <citation type="journal article" date="2022" name="Int. J. Mol. Sci.">
        <title>Draft Genome of Tanacetum Coccineum: Genomic Comparison of Closely Related Tanacetum-Family Plants.</title>
        <authorList>
            <person name="Yamashiro T."/>
            <person name="Shiraishi A."/>
            <person name="Nakayama K."/>
            <person name="Satake H."/>
        </authorList>
    </citation>
    <scope>NUCLEOTIDE SEQUENCE</scope>
</reference>
<keyword evidence="2" id="KW-1185">Reference proteome</keyword>